<evidence type="ECO:0000313" key="4">
    <source>
        <dbReference type="EMBL" id="QPH01844.1"/>
    </source>
</evidence>
<feature type="compositionally biased region" description="Low complexity" evidence="2">
    <location>
        <begin position="403"/>
        <end position="427"/>
    </location>
</feature>
<keyword evidence="1" id="KW-0343">GTPase activation</keyword>
<dbReference type="PROSITE" id="PS50086">
    <property type="entry name" value="TBC_RABGAP"/>
    <property type="match status" value="1"/>
</dbReference>
<feature type="region of interest" description="Disordered" evidence="2">
    <location>
        <begin position="1"/>
        <end position="20"/>
    </location>
</feature>
<dbReference type="FunFam" id="1.10.8.270:FF:000031">
    <property type="entry name" value="TBC1 domain family member 5"/>
    <property type="match status" value="1"/>
</dbReference>
<dbReference type="Gene3D" id="1.10.8.270">
    <property type="entry name" value="putative rabgap domain of human tbc1 domain family member 14 like domains"/>
    <property type="match status" value="1"/>
</dbReference>
<feature type="region of interest" description="Disordered" evidence="2">
    <location>
        <begin position="740"/>
        <end position="770"/>
    </location>
</feature>
<dbReference type="SMART" id="SM00164">
    <property type="entry name" value="TBC"/>
    <property type="match status" value="1"/>
</dbReference>
<reference evidence="4 5" key="1">
    <citation type="journal article" date="2018" name="PLoS Genet.">
        <title>Repeat elements organise 3D genome structure and mediate transcription in the filamentous fungus Epichloe festucae.</title>
        <authorList>
            <person name="Winter D.J."/>
            <person name="Ganley A.R.D."/>
            <person name="Young C.A."/>
            <person name="Liachko I."/>
            <person name="Schardl C.L."/>
            <person name="Dupont P.Y."/>
            <person name="Berry D."/>
            <person name="Ram A."/>
            <person name="Scott B."/>
            <person name="Cox M.P."/>
        </authorList>
    </citation>
    <scope>NUCLEOTIDE SEQUENCE [LARGE SCALE GENOMIC DNA]</scope>
    <source>
        <strain evidence="4 5">Fl1</strain>
    </source>
</reference>
<dbReference type="GO" id="GO:0005096">
    <property type="term" value="F:GTPase activator activity"/>
    <property type="evidence" value="ECO:0007669"/>
    <property type="project" value="UniProtKB-KW"/>
</dbReference>
<dbReference type="Pfam" id="PF00566">
    <property type="entry name" value="RabGAP-TBC"/>
    <property type="match status" value="1"/>
</dbReference>
<dbReference type="Proteomes" id="UP000594364">
    <property type="component" value="Chromosome 3"/>
</dbReference>
<evidence type="ECO:0000313" key="5">
    <source>
        <dbReference type="Proteomes" id="UP000594364"/>
    </source>
</evidence>
<dbReference type="OrthoDB" id="27140at2759"/>
<dbReference type="PANTHER" id="PTHR22957">
    <property type="entry name" value="TBC1 DOMAIN FAMILY MEMBER GTPASE-ACTIVATING PROTEIN"/>
    <property type="match status" value="1"/>
</dbReference>
<gene>
    <name evidence="4" type="ORF">C2857_006047</name>
</gene>
<protein>
    <recommendedName>
        <fullName evidence="3">Rab-GAP TBC domain-containing protein</fullName>
    </recommendedName>
</protein>
<proteinExistence type="predicted"/>
<dbReference type="EMBL" id="CP031387">
    <property type="protein sequence ID" value="QPH01844.1"/>
    <property type="molecule type" value="Genomic_DNA"/>
</dbReference>
<feature type="compositionally biased region" description="Polar residues" evidence="2">
    <location>
        <begin position="599"/>
        <end position="618"/>
    </location>
</feature>
<feature type="domain" description="Rab-GAP TBC" evidence="3">
    <location>
        <begin position="36"/>
        <end position="306"/>
    </location>
</feature>
<evidence type="ECO:0000256" key="1">
    <source>
        <dbReference type="ARBA" id="ARBA00022468"/>
    </source>
</evidence>
<keyword evidence="5" id="KW-1185">Reference proteome</keyword>
<dbReference type="Gene3D" id="1.10.472.80">
    <property type="entry name" value="Ypt/Rab-GAP domain of gyp1p, domain 3"/>
    <property type="match status" value="1"/>
</dbReference>
<evidence type="ECO:0000259" key="3">
    <source>
        <dbReference type="PROSITE" id="PS50086"/>
    </source>
</evidence>
<dbReference type="PANTHER" id="PTHR22957:SF337">
    <property type="entry name" value="TBC1 DOMAIN FAMILY MEMBER 5"/>
    <property type="match status" value="1"/>
</dbReference>
<feature type="compositionally biased region" description="Polar residues" evidence="2">
    <location>
        <begin position="695"/>
        <end position="704"/>
    </location>
</feature>
<accession>A0A7S9PVS8</accession>
<evidence type="ECO:0000256" key="2">
    <source>
        <dbReference type="SAM" id="MobiDB-lite"/>
    </source>
</evidence>
<feature type="compositionally biased region" description="Polar residues" evidence="2">
    <location>
        <begin position="9"/>
        <end position="18"/>
    </location>
</feature>
<dbReference type="FunFam" id="1.10.472.80:FF:000038">
    <property type="entry name" value="TBC1 domain family member 5"/>
    <property type="match status" value="1"/>
</dbReference>
<feature type="region of interest" description="Disordered" evidence="2">
    <location>
        <begin position="577"/>
        <end position="723"/>
    </location>
</feature>
<feature type="compositionally biased region" description="Polar residues" evidence="2">
    <location>
        <begin position="654"/>
        <end position="669"/>
    </location>
</feature>
<dbReference type="InterPro" id="IPR000195">
    <property type="entry name" value="Rab-GAP-TBC_dom"/>
</dbReference>
<dbReference type="AlphaFoldDB" id="A0A7S9PVS8"/>
<feature type="region of interest" description="Disordered" evidence="2">
    <location>
        <begin position="374"/>
        <end position="427"/>
    </location>
</feature>
<feature type="compositionally biased region" description="Polar residues" evidence="2">
    <location>
        <begin position="676"/>
        <end position="686"/>
    </location>
</feature>
<dbReference type="InterPro" id="IPR035969">
    <property type="entry name" value="Rab-GAP_TBC_sf"/>
</dbReference>
<dbReference type="SUPFAM" id="SSF47923">
    <property type="entry name" value="Ypt/Rab-GAP domain of gyp1p"/>
    <property type="match status" value="2"/>
</dbReference>
<name>A0A7S9PVS8_EPIFF</name>
<sequence>MRSLEETQSRWQTTQKHSTSLDELHRAVKHNGSSSPCLSGCRSVCWKVFMLSTKGSLSSWMEALEDGRQAYQKRRVHFLKYIQHPEALAELTVDPLADDPESPWNTVRQDEIIRAEIQQDVQRLPDEVNYHARGIQGMILDILFIYCKANPDRGGYRQGMHELLAPLVHALEQDSIDRGTLEEPSLLDQTMLGVLDSAFIEHDAYVLFSRLMEHAQSFYEVTDGTSHSRRVTDPVILQEQRSAIVDRSKHIHEVCLGKVDPELAAHLSDIEILPQIFLIRWIRLLFSREFPFPQLLVLWDTIFAMDPSLELIDLICVAMLIRIRWQLLEADYSVCLQLLLKYPGPEQPHGPQTFVDDAAYLRNHLDPAGGSSLIMKYTGKAPEDPNNRKATSSSRDNERAANSLRLGGTLTRSSLTSPSRSTQQQPSMETFLQGAAKGANRVLERGEKLGINQAIRDAMGEVRRNVQSFNEARQAQRSPIGELSDEGAAKALAAMEKRNKQLASLLHDTVTNLKTVTMTQSDDKAKSLELIEVAAAKIQFVQIYLEDSSMDVPTFSTAAGDAAFSPLSEDKTTRKLVNDAEENSKEIVTNTKAKRTQPGPDNSVLSISDSKSRSSANGAESEYAPNPDKMDTSAVDGQPEPTRPRELEVPGEPSKQSDPLGSVIATTQKRPAAIPTRSSLAQSSFSWMLEPDESIPSQTSSGTGPKSPPTQHRKRASKNMSRERNAFLFGEVTAEVEGANPLKTDDMFGMEPIPKPKGEGVGESSLFDEK</sequence>
<organism evidence="4 5">
    <name type="scientific">Epichloe festucae (strain Fl1)</name>
    <dbReference type="NCBI Taxonomy" id="877507"/>
    <lineage>
        <taxon>Eukaryota</taxon>
        <taxon>Fungi</taxon>
        <taxon>Dikarya</taxon>
        <taxon>Ascomycota</taxon>
        <taxon>Pezizomycotina</taxon>
        <taxon>Sordariomycetes</taxon>
        <taxon>Hypocreomycetidae</taxon>
        <taxon>Hypocreales</taxon>
        <taxon>Clavicipitaceae</taxon>
        <taxon>Epichloe</taxon>
    </lineage>
</organism>